<dbReference type="OrthoDB" id="30639at2157"/>
<sequence length="200" mass="22713">MARKVQRKLDKWKNKTWYNIETPEFIGRTVIGTTTTDESEKLVGRTIETTVGDITNDFSKQNIKLRLAIDSVTGDTANTAFIGHEITTDYLRSIVKRQTSRIDNNLEVTTKDGRKLRIKPIAFTVKRARSSQIRAIREIMAKIVLERAAELDFEHIVEEIVTGKLAANIYRNAKTIYPIRRVEIRKTEVLPVKANASAAA</sequence>
<evidence type="ECO:0000256" key="2">
    <source>
        <dbReference type="ARBA" id="ARBA00023274"/>
    </source>
</evidence>
<dbReference type="EMBL" id="FNMU01000003">
    <property type="protein sequence ID" value="SDW57792.1"/>
    <property type="molecule type" value="Genomic_DNA"/>
</dbReference>
<evidence type="ECO:0000313" key="9">
    <source>
        <dbReference type="Proteomes" id="UP000198669"/>
    </source>
</evidence>
<reference evidence="6 10" key="3">
    <citation type="submission" date="2018-10" db="EMBL/GenBank/DDBJ databases">
        <title>Cultivation of a novel Methanohalophilus strain from Kebrit Deep of the Red Sea and a genomic comparison of members of the genus Methanohalophilus.</title>
        <authorList>
            <person name="Guan Y."/>
            <person name="Ngugi D.K."/>
            <person name="Stingl U."/>
        </authorList>
    </citation>
    <scope>NUCLEOTIDE SEQUENCE [LARGE SCALE GENOMIC DNA]</scope>
    <source>
        <strain evidence="6 10">DSM 3094</strain>
    </source>
</reference>
<name>A0A1L3Q2P1_9EURY</name>
<reference evidence="7 9" key="2">
    <citation type="submission" date="2016-10" db="EMBL/GenBank/DDBJ databases">
        <authorList>
            <person name="de Groot N.N."/>
        </authorList>
    </citation>
    <scope>NUCLEOTIDE SEQUENCE [LARGE SCALE GENOMIC DNA]</scope>
    <source>
        <strain evidence="7 9">Z-7982</strain>
    </source>
</reference>
<dbReference type="SMART" id="SM01397">
    <property type="entry name" value="Ribosomal_S3Ae"/>
    <property type="match status" value="1"/>
</dbReference>
<dbReference type="NCBIfam" id="NF003142">
    <property type="entry name" value="PRK04057.1"/>
    <property type="match status" value="1"/>
</dbReference>
<keyword evidence="8" id="KW-1185">Reference proteome</keyword>
<dbReference type="GO" id="GO:1990904">
    <property type="term" value="C:ribonucleoprotein complex"/>
    <property type="evidence" value="ECO:0007669"/>
    <property type="project" value="UniProtKB-KW"/>
</dbReference>
<dbReference type="RefSeq" id="WP_013037908.1">
    <property type="nucleotide sequence ID" value="NZ_CP017921.1"/>
</dbReference>
<dbReference type="InterPro" id="IPR030838">
    <property type="entry name" value="Ribosomal_eS1_arc"/>
</dbReference>
<dbReference type="Pfam" id="PF01015">
    <property type="entry name" value="Ribosomal_S3Ae"/>
    <property type="match status" value="1"/>
</dbReference>
<protein>
    <recommendedName>
        <fullName evidence="3">Small ribosomal subunit protein eS1</fullName>
    </recommendedName>
</protein>
<dbReference type="Proteomes" id="UP000267921">
    <property type="component" value="Unassembled WGS sequence"/>
</dbReference>
<evidence type="ECO:0000256" key="3">
    <source>
        <dbReference type="HAMAP-Rule" id="MF_00359"/>
    </source>
</evidence>
<dbReference type="InterPro" id="IPR001593">
    <property type="entry name" value="Ribosomal_eS1"/>
</dbReference>
<accession>A0A1L3Q2P1</accession>
<evidence type="ECO:0000313" key="6">
    <source>
        <dbReference type="EMBL" id="RNI09805.1"/>
    </source>
</evidence>
<dbReference type="PANTHER" id="PTHR11830">
    <property type="entry name" value="40S RIBOSOMAL PROTEIN S3A"/>
    <property type="match status" value="1"/>
</dbReference>
<dbReference type="Proteomes" id="UP000198669">
    <property type="component" value="Unassembled WGS sequence"/>
</dbReference>
<evidence type="ECO:0000256" key="1">
    <source>
        <dbReference type="ARBA" id="ARBA00022980"/>
    </source>
</evidence>
<dbReference type="InterPro" id="IPR018281">
    <property type="entry name" value="Ribosomal_eS1_CS"/>
</dbReference>
<dbReference type="PROSITE" id="PS01191">
    <property type="entry name" value="RIBOSOMAL_S3AE"/>
    <property type="match status" value="1"/>
</dbReference>
<dbReference type="KEGG" id="mhaz:BHR79_06340"/>
<dbReference type="GO" id="GO:0006412">
    <property type="term" value="P:translation"/>
    <property type="evidence" value="ECO:0007669"/>
    <property type="project" value="UniProtKB-UniRule"/>
</dbReference>
<gene>
    <name evidence="3" type="primary">rps3ae</name>
    <name evidence="5" type="ORF">BHR79_06340</name>
    <name evidence="6" type="ORF">EFE40_03915</name>
    <name evidence="7" type="ORF">SAMN04515625_1243</name>
</gene>
<proteinExistence type="inferred from homology"/>
<dbReference type="GO" id="GO:0005840">
    <property type="term" value="C:ribosome"/>
    <property type="evidence" value="ECO:0007669"/>
    <property type="project" value="UniProtKB-KW"/>
</dbReference>
<evidence type="ECO:0000313" key="5">
    <source>
        <dbReference type="EMBL" id="APH39138.1"/>
    </source>
</evidence>
<dbReference type="HAMAP" id="MF_00359">
    <property type="entry name" value="Ribosomal_eS1"/>
    <property type="match status" value="1"/>
</dbReference>
<comment type="similarity">
    <text evidence="3 4">Belongs to the eukaryotic ribosomal protein eS1 family.</text>
</comment>
<dbReference type="GO" id="GO:0003735">
    <property type="term" value="F:structural constituent of ribosome"/>
    <property type="evidence" value="ECO:0007669"/>
    <property type="project" value="InterPro"/>
</dbReference>
<dbReference type="AlphaFoldDB" id="A0A1L3Q2P1"/>
<dbReference type="EMBL" id="CP017921">
    <property type="protein sequence ID" value="APH39138.1"/>
    <property type="molecule type" value="Genomic_DNA"/>
</dbReference>
<dbReference type="GeneID" id="8983641"/>
<evidence type="ECO:0000313" key="8">
    <source>
        <dbReference type="Proteomes" id="UP000186879"/>
    </source>
</evidence>
<organism evidence="5 8">
    <name type="scientific">Methanohalophilus halophilus</name>
    <dbReference type="NCBI Taxonomy" id="2177"/>
    <lineage>
        <taxon>Archaea</taxon>
        <taxon>Methanobacteriati</taxon>
        <taxon>Methanobacteriota</taxon>
        <taxon>Stenosarchaea group</taxon>
        <taxon>Methanomicrobia</taxon>
        <taxon>Methanosarcinales</taxon>
        <taxon>Methanosarcinaceae</taxon>
        <taxon>Methanohalophilus</taxon>
    </lineage>
</organism>
<dbReference type="STRING" id="2177.BHR79_06340"/>
<reference evidence="5 8" key="1">
    <citation type="submission" date="2016-10" db="EMBL/GenBank/DDBJ databases">
        <title>Methanohalophilus halophilus.</title>
        <authorList>
            <person name="L'haridon S."/>
        </authorList>
    </citation>
    <scope>NUCLEOTIDE SEQUENCE [LARGE SCALE GENOMIC DNA]</scope>
    <source>
        <strain evidence="5 8">Z-7982</strain>
    </source>
</reference>
<dbReference type="Proteomes" id="UP000186879">
    <property type="component" value="Chromosome"/>
</dbReference>
<evidence type="ECO:0000256" key="4">
    <source>
        <dbReference type="RuleBase" id="RU000668"/>
    </source>
</evidence>
<keyword evidence="1 3" id="KW-0689">Ribosomal protein</keyword>
<keyword evidence="2 3" id="KW-0687">Ribonucleoprotein</keyword>
<evidence type="ECO:0000313" key="10">
    <source>
        <dbReference type="Proteomes" id="UP000267921"/>
    </source>
</evidence>
<dbReference type="EMBL" id="RJJG01000003">
    <property type="protein sequence ID" value="RNI09805.1"/>
    <property type="molecule type" value="Genomic_DNA"/>
</dbReference>
<evidence type="ECO:0000313" key="7">
    <source>
        <dbReference type="EMBL" id="SDW57792.1"/>
    </source>
</evidence>